<dbReference type="Proteomes" id="UP000238479">
    <property type="component" value="Chromosome 2"/>
</dbReference>
<dbReference type="STRING" id="74649.A0A2P6S383"/>
<evidence type="ECO:0000256" key="1">
    <source>
        <dbReference type="ARBA" id="ARBA00022737"/>
    </source>
</evidence>
<dbReference type="InterPro" id="IPR051210">
    <property type="entry name" value="Ub_ligase/GEF_domain"/>
</dbReference>
<name>A0A2P6S383_ROSCH</name>
<dbReference type="InterPro" id="IPR000408">
    <property type="entry name" value="Reg_chr_condens"/>
</dbReference>
<feature type="repeat" description="RCC1" evidence="2">
    <location>
        <begin position="589"/>
        <end position="634"/>
    </location>
</feature>
<feature type="domain" description="RCC1-like" evidence="5">
    <location>
        <begin position="428"/>
        <end position="800"/>
    </location>
</feature>
<dbReference type="PRINTS" id="PR00633">
    <property type="entry name" value="RCCNDNSATION"/>
</dbReference>
<reference evidence="6 7" key="1">
    <citation type="journal article" date="2018" name="Nat. Genet.">
        <title>The Rosa genome provides new insights in the design of modern roses.</title>
        <authorList>
            <person name="Bendahmane M."/>
        </authorList>
    </citation>
    <scope>NUCLEOTIDE SEQUENCE [LARGE SCALE GENOMIC DNA]</scope>
    <source>
        <strain evidence="7">cv. Old Blush</strain>
    </source>
</reference>
<dbReference type="InterPro" id="IPR058923">
    <property type="entry name" value="RCC1-like_dom"/>
</dbReference>
<feature type="repeat" description="RCC1" evidence="2">
    <location>
        <begin position="635"/>
        <end position="686"/>
    </location>
</feature>
<dbReference type="AlphaFoldDB" id="A0A2P6S383"/>
<dbReference type="SUPFAM" id="SSF50985">
    <property type="entry name" value="RCC1/BLIP-II"/>
    <property type="match status" value="2"/>
</dbReference>
<feature type="repeat" description="RCC1" evidence="2">
    <location>
        <begin position="426"/>
        <end position="477"/>
    </location>
</feature>
<keyword evidence="4" id="KW-0472">Membrane</keyword>
<dbReference type="Gramene" id="PRQ53127">
    <property type="protein sequence ID" value="PRQ53127"/>
    <property type="gene ID" value="RchiOBHm_Chr2g0163071"/>
</dbReference>
<dbReference type="PANTHER" id="PTHR22870">
    <property type="entry name" value="REGULATOR OF CHROMOSOME CONDENSATION"/>
    <property type="match status" value="1"/>
</dbReference>
<dbReference type="PROSITE" id="PS50012">
    <property type="entry name" value="RCC1_3"/>
    <property type="match status" value="7"/>
</dbReference>
<evidence type="ECO:0000313" key="7">
    <source>
        <dbReference type="Proteomes" id="UP000238479"/>
    </source>
</evidence>
<gene>
    <name evidence="6" type="ORF">RchiOBHm_Chr2g0163071</name>
</gene>
<proteinExistence type="predicted"/>
<dbReference type="Gene3D" id="2.130.10.30">
    <property type="entry name" value="Regulator of chromosome condensation 1/beta-lactamase-inhibitor protein II"/>
    <property type="match status" value="2"/>
</dbReference>
<comment type="caution">
    <text evidence="6">The sequence shown here is derived from an EMBL/GenBank/DDBJ whole genome shotgun (WGS) entry which is preliminary data.</text>
</comment>
<organism evidence="6 7">
    <name type="scientific">Rosa chinensis</name>
    <name type="common">China rose</name>
    <dbReference type="NCBI Taxonomy" id="74649"/>
    <lineage>
        <taxon>Eukaryota</taxon>
        <taxon>Viridiplantae</taxon>
        <taxon>Streptophyta</taxon>
        <taxon>Embryophyta</taxon>
        <taxon>Tracheophyta</taxon>
        <taxon>Spermatophyta</taxon>
        <taxon>Magnoliopsida</taxon>
        <taxon>eudicotyledons</taxon>
        <taxon>Gunneridae</taxon>
        <taxon>Pentapetalae</taxon>
        <taxon>rosids</taxon>
        <taxon>fabids</taxon>
        <taxon>Rosales</taxon>
        <taxon>Rosaceae</taxon>
        <taxon>Rosoideae</taxon>
        <taxon>Rosoideae incertae sedis</taxon>
        <taxon>Rosa</taxon>
    </lineage>
</organism>
<evidence type="ECO:0000259" key="5">
    <source>
        <dbReference type="Pfam" id="PF25390"/>
    </source>
</evidence>
<dbReference type="InterPro" id="IPR009091">
    <property type="entry name" value="RCC1/BLIP-II"/>
</dbReference>
<evidence type="ECO:0000256" key="4">
    <source>
        <dbReference type="SAM" id="Phobius"/>
    </source>
</evidence>
<evidence type="ECO:0000256" key="3">
    <source>
        <dbReference type="SAM" id="MobiDB-lite"/>
    </source>
</evidence>
<keyword evidence="4" id="KW-0812">Transmembrane</keyword>
<feature type="transmembrane region" description="Helical" evidence="4">
    <location>
        <begin position="46"/>
        <end position="64"/>
    </location>
</feature>
<feature type="region of interest" description="Disordered" evidence="3">
    <location>
        <begin position="1"/>
        <end position="21"/>
    </location>
</feature>
<feature type="repeat" description="RCC1" evidence="2">
    <location>
        <begin position="687"/>
        <end position="740"/>
    </location>
</feature>
<sequence>MVNPHCSVSHRYHSSTRPHSKAVDGLWCGGVCSLLPTPTPVMEKPLGFGLFIFIYVVFGGSASLERSFSAAGAVLASQIYIGTSSEVGGDSWEKWDPGRRFGDLNGSPLPGDAAEAVGIRWVQNGAVILPVCSTVWVSYPTSGSLLAGVGVRVWVLNDDVLLCQGGVAVLGLSFSGLTDLGSGTGGRVVWPDVVGAGNRSGGFWAQMDLGWGRHWLIRTAGFGPPQLWIRIWDPGGVCKWFRIWDPGGHWVWSATPYLLWAVCFVHWNGALVLYWYLIQDPILWYLYVKDRLPTWSCSDNLDRLRSLGGRVPSFWRQVDFCQFVCWSPMGSQTTDYSIHYTAAIRSVKSAWCLDVAALALLTTTPETIGASNFSHYDAVLPTWSLCASCSKPKSAALPIYIINSECSTTLYPCFYYSITLPMVSDTAIITWGSGEDGQLGIGSNVDKDLVCVVTALESQTVRSVVAGSRNSLAICEDGKLFTWGWNQRGTLGHPPESKTEDVPSQVKALANFKIVQAAIGGWHCLAVDDQGHAYAWGGNEYGQCGGEPERDTGKPLKRDIVIPQRCAPKLVVRQVAAGGTHSVVLTREGHVWTWGQPWPPGDIKQISTPVRVQGLDAVKLIAVGAFHNLALQEDGTLWAWGNNEYGQLGTGDTQPRSQPIPVRGLSGLTLVDIAAGGWHSTALTEDGEVYGWGRGEHGRLGFGDNDKSSKMVPQKVHLLAGEDIVQVSCGGTHSAALTRDGRIFSYGRGDHGRLGYGRKVTTGQPMEVPIKLPPKNVSDTEAQGHWIAKLIASGGRHTLAIVEWKSDESTES</sequence>
<keyword evidence="4" id="KW-1133">Transmembrane helix</keyword>
<accession>A0A2P6S383</accession>
<protein>
    <submittedName>
        <fullName evidence="6">Putative regulator of chromosome condensation 1/beta-lactamase-inhibitor protein II</fullName>
    </submittedName>
</protein>
<dbReference type="PANTHER" id="PTHR22870:SF385">
    <property type="entry name" value="ULTRAVIOLET-B RECEPTOR UVR8-LIKE"/>
    <property type="match status" value="1"/>
</dbReference>
<dbReference type="EMBL" id="PDCK01000040">
    <property type="protein sequence ID" value="PRQ53127.1"/>
    <property type="molecule type" value="Genomic_DNA"/>
</dbReference>
<feature type="repeat" description="RCC1" evidence="2">
    <location>
        <begin position="741"/>
        <end position="804"/>
    </location>
</feature>
<keyword evidence="1" id="KW-0677">Repeat</keyword>
<feature type="transmembrane region" description="Helical" evidence="4">
    <location>
        <begin position="257"/>
        <end position="277"/>
    </location>
</feature>
<feature type="repeat" description="RCC1" evidence="2">
    <location>
        <begin position="531"/>
        <end position="588"/>
    </location>
</feature>
<feature type="compositionally biased region" description="Basic residues" evidence="3">
    <location>
        <begin position="8"/>
        <end position="20"/>
    </location>
</feature>
<feature type="repeat" description="RCC1" evidence="2">
    <location>
        <begin position="478"/>
        <end position="530"/>
    </location>
</feature>
<keyword evidence="7" id="KW-1185">Reference proteome</keyword>
<evidence type="ECO:0000256" key="2">
    <source>
        <dbReference type="PROSITE-ProRule" id="PRU00235"/>
    </source>
</evidence>
<dbReference type="Pfam" id="PF25390">
    <property type="entry name" value="WD40_RLD"/>
    <property type="match status" value="1"/>
</dbReference>
<evidence type="ECO:0000313" key="6">
    <source>
        <dbReference type="EMBL" id="PRQ53127.1"/>
    </source>
</evidence>